<evidence type="ECO:0000256" key="3">
    <source>
        <dbReference type="ARBA" id="ARBA00012944"/>
    </source>
</evidence>
<keyword evidence="8" id="KW-1278">Translocase</keyword>
<feature type="transmembrane region" description="Helical" evidence="16">
    <location>
        <begin position="51"/>
        <end position="71"/>
    </location>
</feature>
<gene>
    <name evidence="17" type="primary">ND6</name>
</gene>
<dbReference type="InterPro" id="IPR050269">
    <property type="entry name" value="ComplexI_Subunit6"/>
</dbReference>
<keyword evidence="6" id="KW-0679">Respiratory chain</keyword>
<feature type="transmembrane region" description="Helical" evidence="16">
    <location>
        <begin position="136"/>
        <end position="156"/>
    </location>
</feature>
<evidence type="ECO:0000313" key="17">
    <source>
        <dbReference type="EMBL" id="UXW64274.1"/>
    </source>
</evidence>
<keyword evidence="12 17" id="KW-0496">Mitochondrion</keyword>
<evidence type="ECO:0000256" key="9">
    <source>
        <dbReference type="ARBA" id="ARBA00022982"/>
    </source>
</evidence>
<evidence type="ECO:0000256" key="1">
    <source>
        <dbReference type="ARBA" id="ARBA00004225"/>
    </source>
</evidence>
<evidence type="ECO:0000256" key="10">
    <source>
        <dbReference type="ARBA" id="ARBA00022989"/>
    </source>
</evidence>
<evidence type="ECO:0000256" key="8">
    <source>
        <dbReference type="ARBA" id="ARBA00022967"/>
    </source>
</evidence>
<evidence type="ECO:0000256" key="13">
    <source>
        <dbReference type="ARBA" id="ARBA00023136"/>
    </source>
</evidence>
<dbReference type="AlphaFoldDB" id="A0A977TJ84"/>
<keyword evidence="10 16" id="KW-1133">Transmembrane helix</keyword>
<dbReference type="GO" id="GO:0031966">
    <property type="term" value="C:mitochondrial membrane"/>
    <property type="evidence" value="ECO:0007669"/>
    <property type="project" value="UniProtKB-SubCell"/>
</dbReference>
<evidence type="ECO:0000256" key="7">
    <source>
        <dbReference type="ARBA" id="ARBA00022692"/>
    </source>
</evidence>
<proteinExistence type="inferred from homology"/>
<geneLocation type="mitochondrion" evidence="17"/>
<dbReference type="GO" id="GO:0008137">
    <property type="term" value="F:NADH dehydrogenase (ubiquinone) activity"/>
    <property type="evidence" value="ECO:0007669"/>
    <property type="project" value="UniProtKB-EC"/>
</dbReference>
<organism evidence="17">
    <name type="scientific">Abia sp</name>
    <dbReference type="NCBI Taxonomy" id="2983159"/>
    <lineage>
        <taxon>Eukaryota</taxon>
        <taxon>Metazoa</taxon>
        <taxon>Ecdysozoa</taxon>
        <taxon>Arthropoda</taxon>
        <taxon>Hexapoda</taxon>
        <taxon>Insecta</taxon>
        <taxon>Pterygota</taxon>
        <taxon>Neoptera</taxon>
        <taxon>Endopterygota</taxon>
        <taxon>Hymenoptera</taxon>
        <taxon>Tenthredinoidea</taxon>
        <taxon>Cimbicidae</taxon>
        <taxon>Abia</taxon>
    </lineage>
</organism>
<evidence type="ECO:0000256" key="14">
    <source>
        <dbReference type="ARBA" id="ARBA00031019"/>
    </source>
</evidence>
<evidence type="ECO:0000256" key="16">
    <source>
        <dbReference type="SAM" id="Phobius"/>
    </source>
</evidence>
<keyword evidence="9" id="KW-0249">Electron transport</keyword>
<accession>A0A977TJ84</accession>
<feature type="transmembrane region" description="Helical" evidence="16">
    <location>
        <begin position="83"/>
        <end position="103"/>
    </location>
</feature>
<comment type="subcellular location">
    <subcellularLocation>
        <location evidence="1">Mitochondrion membrane</location>
        <topology evidence="1">Multi-pass membrane protein</topology>
    </subcellularLocation>
</comment>
<dbReference type="EC" id="7.1.1.2" evidence="3"/>
<comment type="catalytic activity">
    <reaction evidence="15">
        <text>a ubiquinone + NADH + 5 H(+)(in) = a ubiquinol + NAD(+) + 4 H(+)(out)</text>
        <dbReference type="Rhea" id="RHEA:29091"/>
        <dbReference type="Rhea" id="RHEA-COMP:9565"/>
        <dbReference type="Rhea" id="RHEA-COMP:9566"/>
        <dbReference type="ChEBI" id="CHEBI:15378"/>
        <dbReference type="ChEBI" id="CHEBI:16389"/>
        <dbReference type="ChEBI" id="CHEBI:17976"/>
        <dbReference type="ChEBI" id="CHEBI:57540"/>
        <dbReference type="ChEBI" id="CHEBI:57945"/>
        <dbReference type="EC" id="7.1.1.2"/>
    </reaction>
</comment>
<dbReference type="PANTHER" id="PTHR11435:SF1">
    <property type="entry name" value="NADH-UBIQUINONE OXIDOREDUCTASE CHAIN 6"/>
    <property type="match status" value="1"/>
</dbReference>
<name>A0A977TJ84_9HYME</name>
<protein>
    <recommendedName>
        <fullName evidence="4">NADH-ubiquinone oxidoreductase chain 6</fullName>
        <ecNumber evidence="3">7.1.1.2</ecNumber>
    </recommendedName>
    <alternativeName>
        <fullName evidence="14">NADH dehydrogenase subunit 6</fullName>
    </alternativeName>
</protein>
<dbReference type="PANTHER" id="PTHR11435">
    <property type="entry name" value="NADH UBIQUINONE OXIDOREDUCTASE SUBUNIT ND6"/>
    <property type="match status" value="1"/>
</dbReference>
<keyword evidence="13 16" id="KW-0472">Membrane</keyword>
<keyword evidence="11" id="KW-0520">NAD</keyword>
<keyword evidence="5" id="KW-0813">Transport</keyword>
<keyword evidence="7 16" id="KW-0812">Transmembrane</keyword>
<evidence type="ECO:0000256" key="2">
    <source>
        <dbReference type="ARBA" id="ARBA00005698"/>
    </source>
</evidence>
<evidence type="ECO:0000256" key="4">
    <source>
        <dbReference type="ARBA" id="ARBA00021095"/>
    </source>
</evidence>
<evidence type="ECO:0000256" key="15">
    <source>
        <dbReference type="ARBA" id="ARBA00049551"/>
    </source>
</evidence>
<comment type="similarity">
    <text evidence="2">Belongs to the complex I subunit 6 family.</text>
</comment>
<evidence type="ECO:0000256" key="11">
    <source>
        <dbReference type="ARBA" id="ARBA00023027"/>
    </source>
</evidence>
<sequence>MSKIMLTLMIMNSLMLLFYKTPLPMGLTLLLQTILISMNSGISSFTFFFSYILFMILLGGMLVLFIYISSLTPNMKFKFNKKIFYILLISSIIMMLIMLYFNFNLNLNMMNYNLFMSQNYSLKLSLKKMFDFPNNMIMLLMINYLLITLFIIVKIININKGPLRKN</sequence>
<evidence type="ECO:0000256" key="5">
    <source>
        <dbReference type="ARBA" id="ARBA00022448"/>
    </source>
</evidence>
<dbReference type="EMBL" id="OL549452">
    <property type="protein sequence ID" value="UXW64274.1"/>
    <property type="molecule type" value="Genomic_DNA"/>
</dbReference>
<reference evidence="17" key="1">
    <citation type="submission" date="2021-11" db="EMBL/GenBank/DDBJ databases">
        <title>The mitochondrial genome of Abia_sp.</title>
        <authorList>
            <person name="Niu G."/>
        </authorList>
    </citation>
    <scope>NUCLEOTIDE SEQUENCE</scope>
    <source>
        <strain evidence="17">CSCS-Hym-MC0169</strain>
    </source>
</reference>
<evidence type="ECO:0000256" key="12">
    <source>
        <dbReference type="ARBA" id="ARBA00023128"/>
    </source>
</evidence>
<evidence type="ECO:0000256" key="6">
    <source>
        <dbReference type="ARBA" id="ARBA00022660"/>
    </source>
</evidence>